<sequence length="114" mass="12641">MPHLVIEYSADIEEEVALPALISAGHKAMVDSGLFNSNAIKSRAIPVQHYIAGEHDASFIHAEVRILDGRTSDQKRALSEQVFNALCRQAETVPAVSVEVRDMERDCYSKRTAF</sequence>
<proteinExistence type="predicted"/>
<dbReference type="SUPFAM" id="SSF55331">
    <property type="entry name" value="Tautomerase/MIF"/>
    <property type="match status" value="1"/>
</dbReference>
<dbReference type="Pfam" id="PF02962">
    <property type="entry name" value="CHMI"/>
    <property type="match status" value="1"/>
</dbReference>
<gene>
    <name evidence="1" type="ORF">MNKW57_17660</name>
</gene>
<name>A0ABQ6LZC4_9GAMM</name>
<accession>A0ABQ6LZC4</accession>
<dbReference type="CDD" id="cd00580">
    <property type="entry name" value="CHMI"/>
    <property type="match status" value="1"/>
</dbReference>
<comment type="caution">
    <text evidence="1">The sequence shown here is derived from an EMBL/GenBank/DDBJ whole genome shotgun (WGS) entry which is preliminary data.</text>
</comment>
<evidence type="ECO:0000313" key="1">
    <source>
        <dbReference type="EMBL" id="GMG87445.1"/>
    </source>
</evidence>
<dbReference type="Proteomes" id="UP001224392">
    <property type="component" value="Unassembled WGS sequence"/>
</dbReference>
<dbReference type="RefSeq" id="WP_285764072.1">
    <property type="nucleotide sequence ID" value="NZ_BSYJ01000003.1"/>
</dbReference>
<organism evidence="1 2">
    <name type="scientific">Biformimicrobium ophioploci</name>
    <dbReference type="NCBI Taxonomy" id="3036711"/>
    <lineage>
        <taxon>Bacteria</taxon>
        <taxon>Pseudomonadati</taxon>
        <taxon>Pseudomonadota</taxon>
        <taxon>Gammaproteobacteria</taxon>
        <taxon>Cellvibrionales</taxon>
        <taxon>Microbulbiferaceae</taxon>
        <taxon>Biformimicrobium</taxon>
    </lineage>
</organism>
<dbReference type="Gene3D" id="3.30.429.10">
    <property type="entry name" value="Macrophage Migration Inhibitory Factor"/>
    <property type="match status" value="1"/>
</dbReference>
<dbReference type="PANTHER" id="PTHR37950:SF1">
    <property type="entry name" value="4-HYDROXYPHENYLACETATE CATABOLISM PROTEIN"/>
    <property type="match status" value="1"/>
</dbReference>
<dbReference type="PANTHER" id="PTHR37950">
    <property type="entry name" value="4-HYDROXYPHENYLACETATE CATABOLISM PROTEIN"/>
    <property type="match status" value="1"/>
</dbReference>
<protein>
    <submittedName>
        <fullName evidence="1">5-carboxymethyl-2-hydroxymuconate Delta-isomerase</fullName>
    </submittedName>
</protein>
<evidence type="ECO:0000313" key="2">
    <source>
        <dbReference type="Proteomes" id="UP001224392"/>
    </source>
</evidence>
<reference evidence="1 2" key="1">
    <citation type="submission" date="2023-04" db="EMBL/GenBank/DDBJ databases">
        <title>Marinobulbifer ophiurae gen. nov., sp. Nov., isolate from tissue of brittle star Ophioplocus japonicus.</title>
        <authorList>
            <person name="Kawano K."/>
            <person name="Sawayama S."/>
            <person name="Nakagawa S."/>
        </authorList>
    </citation>
    <scope>NUCLEOTIDE SEQUENCE [LARGE SCALE GENOMIC DNA]</scope>
    <source>
        <strain evidence="1 2">NKW57</strain>
    </source>
</reference>
<dbReference type="InterPro" id="IPR014347">
    <property type="entry name" value="Tautomerase/MIF_sf"/>
</dbReference>
<dbReference type="InterPro" id="IPR004220">
    <property type="entry name" value="5-COMe_2-OHmuconate_Isoase"/>
</dbReference>
<dbReference type="EMBL" id="BSYJ01000003">
    <property type="protein sequence ID" value="GMG87445.1"/>
    <property type="molecule type" value="Genomic_DNA"/>
</dbReference>
<keyword evidence="2" id="KW-1185">Reference proteome</keyword>